<dbReference type="PROSITE" id="PS00375">
    <property type="entry name" value="UDPGT"/>
    <property type="match status" value="1"/>
</dbReference>
<keyword evidence="3" id="KW-0328">Glycosyltransferase</keyword>
<dbReference type="EC" id="2.4.1.-" evidence="4"/>
<dbReference type="Pfam" id="PF26168">
    <property type="entry name" value="Glyco_transf_N"/>
    <property type="match status" value="1"/>
</dbReference>
<dbReference type="InterPro" id="IPR058980">
    <property type="entry name" value="Glyco_transf_N"/>
</dbReference>
<evidence type="ECO:0000256" key="2">
    <source>
        <dbReference type="ARBA" id="ARBA00022679"/>
    </source>
</evidence>
<dbReference type="Pfam" id="PF00201">
    <property type="entry name" value="UDPGT"/>
    <property type="match status" value="1"/>
</dbReference>
<evidence type="ECO:0000259" key="5">
    <source>
        <dbReference type="Pfam" id="PF26168"/>
    </source>
</evidence>
<dbReference type="SUPFAM" id="SSF53756">
    <property type="entry name" value="UDP-Glycosyltransferase/glycogen phosphorylase"/>
    <property type="match status" value="1"/>
</dbReference>
<dbReference type="Gene3D" id="3.40.50.2000">
    <property type="entry name" value="Glycogen Phosphorylase B"/>
    <property type="match status" value="2"/>
</dbReference>
<feature type="domain" description="Glycosyltransferase N-terminal" evidence="5">
    <location>
        <begin position="19"/>
        <end position="152"/>
    </location>
</feature>
<accession>A0A834SUK6</accession>
<dbReference type="EMBL" id="JAAIUW010000013">
    <property type="protein sequence ID" value="KAF7803729.1"/>
    <property type="molecule type" value="Genomic_DNA"/>
</dbReference>
<sequence>MEFESNIIADAASNSKPHVVMTPCPLQGHLNSFLKLAKLLHSRGFFVTFVNTDFNHARLLNSRGPHALHGLPDFRFESIPDGLPPSDINATQDIASLCQSTRNNCLLPFKNLLERLNHNASKSNGAVPPVTCLISDVVMSFTIQAAQQLCLPIALYWPASAVSFLAVWHCRTLLHKGLIPFKDESCLTNGCLDTQLDWLPGMKNIRLKDFPSFVRTTDPNDLMLNFVMSEVETSQAFPVIFNTFYELDTDVLNTLSSFLPSLYTIGPLPLLLNQIPHSHLDSIASNLWKEDTQCLKWLQSKKPKSVVYVNFGSITVMSPQQLYEFAWGLANSKKTFLWIIRPDLVNGGSVILSPEFHNETKDRGFIASWCAQEEVLNHPSIGGFLTHCGWNSMTESLCAGVPMACWPFFADQQTNCRYAYTEWGIGIEIDNDVKREDVEKLVIQLMEGEKGKKIRQRVLEWKRIAEEDTKPGGSSYMNLDKLIKEVLLKS</sequence>
<dbReference type="OrthoDB" id="5835829at2759"/>
<comment type="caution">
    <text evidence="6">The sequence shown here is derived from an EMBL/GenBank/DDBJ whole genome shotgun (WGS) entry which is preliminary data.</text>
</comment>
<dbReference type="CDD" id="cd03784">
    <property type="entry name" value="GT1_Gtf-like"/>
    <property type="match status" value="1"/>
</dbReference>
<dbReference type="PANTHER" id="PTHR11926:SF1188">
    <property type="entry name" value="FAMILY PROTEIN, PUTATIVE-RELATED"/>
    <property type="match status" value="1"/>
</dbReference>
<dbReference type="InterPro" id="IPR002213">
    <property type="entry name" value="UDP_glucos_trans"/>
</dbReference>
<organism evidence="6 7">
    <name type="scientific">Senna tora</name>
    <dbReference type="NCBI Taxonomy" id="362788"/>
    <lineage>
        <taxon>Eukaryota</taxon>
        <taxon>Viridiplantae</taxon>
        <taxon>Streptophyta</taxon>
        <taxon>Embryophyta</taxon>
        <taxon>Tracheophyta</taxon>
        <taxon>Spermatophyta</taxon>
        <taxon>Magnoliopsida</taxon>
        <taxon>eudicotyledons</taxon>
        <taxon>Gunneridae</taxon>
        <taxon>Pentapetalae</taxon>
        <taxon>rosids</taxon>
        <taxon>fabids</taxon>
        <taxon>Fabales</taxon>
        <taxon>Fabaceae</taxon>
        <taxon>Caesalpinioideae</taxon>
        <taxon>Cassia clade</taxon>
        <taxon>Senna</taxon>
    </lineage>
</organism>
<evidence type="ECO:0000256" key="4">
    <source>
        <dbReference type="RuleBase" id="RU362057"/>
    </source>
</evidence>
<protein>
    <recommendedName>
        <fullName evidence="4">Glycosyltransferase</fullName>
        <ecNumber evidence="4">2.4.1.-</ecNumber>
    </recommendedName>
</protein>
<keyword evidence="7" id="KW-1185">Reference proteome</keyword>
<gene>
    <name evidence="6" type="ORF">G2W53_042840</name>
</gene>
<dbReference type="FunFam" id="3.40.50.2000:FF:000055">
    <property type="entry name" value="Glycosyltransferase"/>
    <property type="match status" value="1"/>
</dbReference>
<dbReference type="GO" id="GO:0080043">
    <property type="term" value="F:quercetin 3-O-glucosyltransferase activity"/>
    <property type="evidence" value="ECO:0007669"/>
    <property type="project" value="TreeGrafter"/>
</dbReference>
<dbReference type="Proteomes" id="UP000634136">
    <property type="component" value="Unassembled WGS sequence"/>
</dbReference>
<evidence type="ECO:0000313" key="7">
    <source>
        <dbReference type="Proteomes" id="UP000634136"/>
    </source>
</evidence>
<dbReference type="InterPro" id="IPR035595">
    <property type="entry name" value="UDP_glycos_trans_CS"/>
</dbReference>
<dbReference type="FunFam" id="3.40.50.2000:FF:000027">
    <property type="entry name" value="Glycosyltransferase"/>
    <property type="match status" value="1"/>
</dbReference>
<evidence type="ECO:0000256" key="1">
    <source>
        <dbReference type="ARBA" id="ARBA00009995"/>
    </source>
</evidence>
<comment type="similarity">
    <text evidence="1 3">Belongs to the UDP-glycosyltransferase family.</text>
</comment>
<name>A0A834SUK6_9FABA</name>
<dbReference type="GO" id="GO:0080044">
    <property type="term" value="F:quercetin 7-O-glucosyltransferase activity"/>
    <property type="evidence" value="ECO:0007669"/>
    <property type="project" value="TreeGrafter"/>
</dbReference>
<dbReference type="PANTHER" id="PTHR11926">
    <property type="entry name" value="GLUCOSYL/GLUCURONOSYL TRANSFERASES"/>
    <property type="match status" value="1"/>
</dbReference>
<evidence type="ECO:0000256" key="3">
    <source>
        <dbReference type="RuleBase" id="RU003718"/>
    </source>
</evidence>
<keyword evidence="2 3" id="KW-0808">Transferase</keyword>
<dbReference type="AlphaFoldDB" id="A0A834SUK6"/>
<reference evidence="6" key="1">
    <citation type="submission" date="2020-09" db="EMBL/GenBank/DDBJ databases">
        <title>Genome-Enabled Discovery of Anthraquinone Biosynthesis in Senna tora.</title>
        <authorList>
            <person name="Kang S.-H."/>
            <person name="Pandey R.P."/>
            <person name="Lee C.-M."/>
            <person name="Sim J.-S."/>
            <person name="Jeong J.-T."/>
            <person name="Choi B.-S."/>
            <person name="Jung M."/>
            <person name="Ginzburg D."/>
            <person name="Zhao K."/>
            <person name="Won S.Y."/>
            <person name="Oh T.-J."/>
            <person name="Yu Y."/>
            <person name="Kim N.-H."/>
            <person name="Lee O.R."/>
            <person name="Lee T.-H."/>
            <person name="Bashyal P."/>
            <person name="Kim T.-S."/>
            <person name="Lee W.-H."/>
            <person name="Kawkins C."/>
            <person name="Kim C.-K."/>
            <person name="Kim J.S."/>
            <person name="Ahn B.O."/>
            <person name="Rhee S.Y."/>
            <person name="Sohng J.K."/>
        </authorList>
    </citation>
    <scope>NUCLEOTIDE SEQUENCE</scope>
    <source>
        <tissue evidence="6">Leaf</tissue>
    </source>
</reference>
<proteinExistence type="inferred from homology"/>
<evidence type="ECO:0000313" key="6">
    <source>
        <dbReference type="EMBL" id="KAF7803729.1"/>
    </source>
</evidence>